<proteinExistence type="predicted"/>
<gene>
    <name evidence="2" type="ORF">ACFOW6_15080</name>
</gene>
<dbReference type="Proteomes" id="UP001595799">
    <property type="component" value="Unassembled WGS sequence"/>
</dbReference>
<evidence type="ECO:0000313" key="2">
    <source>
        <dbReference type="EMBL" id="MFC4352873.1"/>
    </source>
</evidence>
<keyword evidence="3" id="KW-1185">Reference proteome</keyword>
<dbReference type="InterPro" id="IPR030395">
    <property type="entry name" value="GP_PDE_dom"/>
</dbReference>
<reference evidence="3" key="1">
    <citation type="journal article" date="2019" name="Int. J. Syst. Evol. Microbiol.">
        <title>The Global Catalogue of Microorganisms (GCM) 10K type strain sequencing project: providing services to taxonomists for standard genome sequencing and annotation.</title>
        <authorList>
            <consortium name="The Broad Institute Genomics Platform"/>
            <consortium name="The Broad Institute Genome Sequencing Center for Infectious Disease"/>
            <person name="Wu L."/>
            <person name="Ma J."/>
        </authorList>
    </citation>
    <scope>NUCLEOTIDE SEQUENCE [LARGE SCALE GENOMIC DNA]</scope>
    <source>
        <strain evidence="3">CECT 8472</strain>
    </source>
</reference>
<protein>
    <submittedName>
        <fullName evidence="2">Glycerophosphodiester phosphodiesterase family protein</fullName>
    </submittedName>
</protein>
<evidence type="ECO:0000313" key="3">
    <source>
        <dbReference type="Proteomes" id="UP001595799"/>
    </source>
</evidence>
<accession>A0ABV8UQW3</accession>
<feature type="domain" description="GP-PDE" evidence="1">
    <location>
        <begin position="5"/>
        <end position="243"/>
    </location>
</feature>
<dbReference type="PROSITE" id="PS50007">
    <property type="entry name" value="PIPLC_X_DOMAIN"/>
    <property type="match status" value="1"/>
</dbReference>
<dbReference type="RefSeq" id="WP_382423251.1">
    <property type="nucleotide sequence ID" value="NZ_JBHSCW010000010.1"/>
</dbReference>
<evidence type="ECO:0000259" key="1">
    <source>
        <dbReference type="PROSITE" id="PS51704"/>
    </source>
</evidence>
<dbReference type="PANTHER" id="PTHR46211:SF1">
    <property type="entry name" value="GLYCEROPHOSPHODIESTER PHOSPHODIESTERASE, CYTOPLASMIC"/>
    <property type="match status" value="1"/>
</dbReference>
<organism evidence="2 3">
    <name type="scientific">Fodinicurvata halophila</name>
    <dbReference type="NCBI Taxonomy" id="1419723"/>
    <lineage>
        <taxon>Bacteria</taxon>
        <taxon>Pseudomonadati</taxon>
        <taxon>Pseudomonadota</taxon>
        <taxon>Alphaproteobacteria</taxon>
        <taxon>Rhodospirillales</taxon>
        <taxon>Rhodovibrionaceae</taxon>
        <taxon>Fodinicurvata</taxon>
    </lineage>
</organism>
<dbReference type="EMBL" id="JBHSCW010000010">
    <property type="protein sequence ID" value="MFC4352873.1"/>
    <property type="molecule type" value="Genomic_DNA"/>
</dbReference>
<sequence>MKKLPKIIGHRGAAGLAPENTLAGFRRAVDFGVRMIELDAKLTADGEVICFHDETLERTTSGQGAVAETPYAEIAELDAGRWFAPEFAGTRVPLLSEALAYFRAAGIAANVEIKPCPGRETETALKTLEVLDAHWSDADPLMVISSFQRVCLDLAQQHAPHWKRALLTHHFEEGWKQAVRELEAYSVHGNFAAFGKTHAMDVQLLGAQAAAYTVNDVETTKILFSAGVDSIITDRPDILAAWL</sequence>
<dbReference type="SUPFAM" id="SSF51695">
    <property type="entry name" value="PLC-like phosphodiesterases"/>
    <property type="match status" value="1"/>
</dbReference>
<dbReference type="PANTHER" id="PTHR46211">
    <property type="entry name" value="GLYCEROPHOSPHORYL DIESTER PHOSPHODIESTERASE"/>
    <property type="match status" value="1"/>
</dbReference>
<dbReference type="PROSITE" id="PS51704">
    <property type="entry name" value="GP_PDE"/>
    <property type="match status" value="1"/>
</dbReference>
<name>A0ABV8UQW3_9PROT</name>
<dbReference type="Pfam" id="PF03009">
    <property type="entry name" value="GDPD"/>
    <property type="match status" value="1"/>
</dbReference>
<comment type="caution">
    <text evidence="2">The sequence shown here is derived from an EMBL/GenBank/DDBJ whole genome shotgun (WGS) entry which is preliminary data.</text>
</comment>
<dbReference type="InterPro" id="IPR017946">
    <property type="entry name" value="PLC-like_Pdiesterase_TIM-brl"/>
</dbReference>
<dbReference type="Gene3D" id="3.20.20.190">
    <property type="entry name" value="Phosphatidylinositol (PI) phosphodiesterase"/>
    <property type="match status" value="1"/>
</dbReference>